<keyword evidence="3" id="KW-1185">Reference proteome</keyword>
<dbReference type="Proteomes" id="UP001072034">
    <property type="component" value="Unassembled WGS sequence"/>
</dbReference>
<name>A0ABT4I437_9ACTO</name>
<evidence type="ECO:0000256" key="1">
    <source>
        <dbReference type="SAM" id="MobiDB-lite"/>
    </source>
</evidence>
<comment type="caution">
    <text evidence="2">The sequence shown here is derived from an EMBL/GenBank/DDBJ whole genome shotgun (WGS) entry which is preliminary data.</text>
</comment>
<protein>
    <recommendedName>
        <fullName evidence="4">Integrase</fullName>
    </recommendedName>
</protein>
<feature type="compositionally biased region" description="Basic and acidic residues" evidence="1">
    <location>
        <begin position="35"/>
        <end position="50"/>
    </location>
</feature>
<proteinExistence type="predicted"/>
<evidence type="ECO:0008006" key="4">
    <source>
        <dbReference type="Google" id="ProtNLM"/>
    </source>
</evidence>
<sequence>MVYPTRSKAIRDTASQVKPGTHDQRQLHSALGHRTQGEVHQEHRAVRQAA</sequence>
<dbReference type="EMBL" id="JAPTMY010000001">
    <property type="protein sequence ID" value="MCZ0856498.1"/>
    <property type="molecule type" value="Genomic_DNA"/>
</dbReference>
<evidence type="ECO:0000313" key="3">
    <source>
        <dbReference type="Proteomes" id="UP001072034"/>
    </source>
</evidence>
<gene>
    <name evidence="2" type="ORF">OHJ16_00335</name>
</gene>
<evidence type="ECO:0000313" key="2">
    <source>
        <dbReference type="EMBL" id="MCZ0856498.1"/>
    </source>
</evidence>
<accession>A0ABT4I437</accession>
<feature type="region of interest" description="Disordered" evidence="1">
    <location>
        <begin position="1"/>
        <end position="50"/>
    </location>
</feature>
<dbReference type="RefSeq" id="WP_268916298.1">
    <property type="nucleotide sequence ID" value="NZ_JAPTMY010000001.1"/>
</dbReference>
<organism evidence="2 3">
    <name type="scientific">Actinomyces israelii</name>
    <dbReference type="NCBI Taxonomy" id="1659"/>
    <lineage>
        <taxon>Bacteria</taxon>
        <taxon>Bacillati</taxon>
        <taxon>Actinomycetota</taxon>
        <taxon>Actinomycetes</taxon>
        <taxon>Actinomycetales</taxon>
        <taxon>Actinomycetaceae</taxon>
        <taxon>Actinomyces</taxon>
    </lineage>
</organism>
<reference evidence="2" key="1">
    <citation type="submission" date="2022-10" db="EMBL/GenBank/DDBJ databases">
        <title>Genome sequence of Actinomyces israelii ATCC 10048.</title>
        <authorList>
            <person name="Watt R.M."/>
            <person name="Tong W.M."/>
        </authorList>
    </citation>
    <scope>NUCLEOTIDE SEQUENCE</scope>
    <source>
        <strain evidence="2">ATCC 10048</strain>
    </source>
</reference>